<accession>A0A1Y1HJ47</accession>
<evidence type="ECO:0000313" key="2">
    <source>
        <dbReference type="Proteomes" id="UP000054558"/>
    </source>
</evidence>
<protein>
    <recommendedName>
        <fullName evidence="3">CHCH domain-containing protein</fullName>
    </recommendedName>
</protein>
<sequence>MAAGSSVDKATKPAQEAGVACGPEAVKVLNCAAKTPFDEEACQQLLLKLRKCIESKKVASFTILGEEAHPQPPEGA</sequence>
<dbReference type="InterPro" id="IPR009069">
    <property type="entry name" value="Cys_alpha_HP_mot_SF"/>
</dbReference>
<reference evidence="1 2" key="1">
    <citation type="journal article" date="2014" name="Nat. Commun.">
        <title>Klebsormidium flaccidum genome reveals primary factors for plant terrestrial adaptation.</title>
        <authorList>
            <person name="Hori K."/>
            <person name="Maruyama F."/>
            <person name="Fujisawa T."/>
            <person name="Togashi T."/>
            <person name="Yamamoto N."/>
            <person name="Seo M."/>
            <person name="Sato S."/>
            <person name="Yamada T."/>
            <person name="Mori H."/>
            <person name="Tajima N."/>
            <person name="Moriyama T."/>
            <person name="Ikeuchi M."/>
            <person name="Watanabe M."/>
            <person name="Wada H."/>
            <person name="Kobayashi K."/>
            <person name="Saito M."/>
            <person name="Masuda T."/>
            <person name="Sasaki-Sekimoto Y."/>
            <person name="Mashiguchi K."/>
            <person name="Awai K."/>
            <person name="Shimojima M."/>
            <person name="Masuda S."/>
            <person name="Iwai M."/>
            <person name="Nobusawa T."/>
            <person name="Narise T."/>
            <person name="Kondo S."/>
            <person name="Saito H."/>
            <person name="Sato R."/>
            <person name="Murakawa M."/>
            <person name="Ihara Y."/>
            <person name="Oshima-Yamada Y."/>
            <person name="Ohtaka K."/>
            <person name="Satoh M."/>
            <person name="Sonobe K."/>
            <person name="Ishii M."/>
            <person name="Ohtani R."/>
            <person name="Kanamori-Sato M."/>
            <person name="Honoki R."/>
            <person name="Miyazaki D."/>
            <person name="Mochizuki H."/>
            <person name="Umetsu J."/>
            <person name="Higashi K."/>
            <person name="Shibata D."/>
            <person name="Kamiya Y."/>
            <person name="Sato N."/>
            <person name="Nakamura Y."/>
            <person name="Tabata S."/>
            <person name="Ida S."/>
            <person name="Kurokawa K."/>
            <person name="Ohta H."/>
        </authorList>
    </citation>
    <scope>NUCLEOTIDE SEQUENCE [LARGE SCALE GENOMIC DNA]</scope>
    <source>
        <strain evidence="1 2">NIES-2285</strain>
    </source>
</reference>
<dbReference type="OMA" id="DCVLAKK"/>
<organism evidence="1 2">
    <name type="scientific">Klebsormidium nitens</name>
    <name type="common">Green alga</name>
    <name type="synonym">Ulothrix nitens</name>
    <dbReference type="NCBI Taxonomy" id="105231"/>
    <lineage>
        <taxon>Eukaryota</taxon>
        <taxon>Viridiplantae</taxon>
        <taxon>Streptophyta</taxon>
        <taxon>Klebsormidiophyceae</taxon>
        <taxon>Klebsormidiales</taxon>
        <taxon>Klebsormidiaceae</taxon>
        <taxon>Klebsormidium</taxon>
    </lineage>
</organism>
<proteinExistence type="predicted"/>
<dbReference type="SUPFAM" id="SSF47072">
    <property type="entry name" value="Cysteine alpha-hairpin motif"/>
    <property type="match status" value="1"/>
</dbReference>
<dbReference type="AlphaFoldDB" id="A0A1Y1HJ47"/>
<dbReference type="PANTHER" id="PTHR37750">
    <property type="entry name" value="COX19-LIKE CHCH FAMILY PROTEIN"/>
    <property type="match status" value="1"/>
</dbReference>
<name>A0A1Y1HJ47_KLENI</name>
<dbReference type="Gene3D" id="1.10.287.1130">
    <property type="entry name" value="CytochromE C oxidase copper chaperone"/>
    <property type="match status" value="1"/>
</dbReference>
<dbReference type="PANTHER" id="PTHR37750:SF1">
    <property type="entry name" value="COX19-LIKE CHCH FAMILY PROTEIN"/>
    <property type="match status" value="1"/>
</dbReference>
<dbReference type="EMBL" id="DF236963">
    <property type="protein sequence ID" value="GAQ78535.1"/>
    <property type="molecule type" value="Genomic_DNA"/>
</dbReference>
<keyword evidence="2" id="KW-1185">Reference proteome</keyword>
<evidence type="ECO:0008006" key="3">
    <source>
        <dbReference type="Google" id="ProtNLM"/>
    </source>
</evidence>
<gene>
    <name evidence="1" type="ORF">KFL_000140560</name>
</gene>
<evidence type="ECO:0000313" key="1">
    <source>
        <dbReference type="EMBL" id="GAQ78535.1"/>
    </source>
</evidence>
<dbReference type="Proteomes" id="UP000054558">
    <property type="component" value="Unassembled WGS sequence"/>
</dbReference>